<dbReference type="InterPro" id="IPR018834">
    <property type="entry name" value="DNA/RNA-bd_Est1-type"/>
</dbReference>
<dbReference type="Pfam" id="PF10373">
    <property type="entry name" value="EST1_DNA_bind"/>
    <property type="match status" value="1"/>
</dbReference>
<feature type="compositionally biased region" description="Basic and acidic residues" evidence="2">
    <location>
        <begin position="487"/>
        <end position="496"/>
    </location>
</feature>
<name>A0A7R9JSN6_TIMGE</name>
<dbReference type="Gene3D" id="1.25.40.10">
    <property type="entry name" value="Tetratricopeptide repeat domain"/>
    <property type="match status" value="1"/>
</dbReference>
<protein>
    <recommendedName>
        <fullName evidence="6">Protein SMG5</fullName>
    </recommendedName>
</protein>
<dbReference type="GO" id="GO:0042162">
    <property type="term" value="F:telomeric DNA binding"/>
    <property type="evidence" value="ECO:0007669"/>
    <property type="project" value="TreeGrafter"/>
</dbReference>
<accession>A0A7R9JSN6</accession>
<dbReference type="SUPFAM" id="SSF48452">
    <property type="entry name" value="TPR-like"/>
    <property type="match status" value="1"/>
</dbReference>
<feature type="domain" description="DNA/RNA-binding" evidence="3">
    <location>
        <begin position="195"/>
        <end position="401"/>
    </location>
</feature>
<evidence type="ECO:0000256" key="1">
    <source>
        <dbReference type="ARBA" id="ARBA00023161"/>
    </source>
</evidence>
<dbReference type="AlphaFoldDB" id="A0A7R9JSN6"/>
<proteinExistence type="predicted"/>
<dbReference type="InterPro" id="IPR011990">
    <property type="entry name" value="TPR-like_helical_dom_sf"/>
</dbReference>
<evidence type="ECO:0008006" key="6">
    <source>
        <dbReference type="Google" id="ProtNLM"/>
    </source>
</evidence>
<dbReference type="GO" id="GO:0070034">
    <property type="term" value="F:telomerase RNA binding"/>
    <property type="evidence" value="ECO:0007669"/>
    <property type="project" value="TreeGrafter"/>
</dbReference>
<keyword evidence="1" id="KW-0866">Nonsense-mediated mRNA decay</keyword>
<dbReference type="EMBL" id="OE839799">
    <property type="protein sequence ID" value="CAD7588610.1"/>
    <property type="molecule type" value="Genomic_DNA"/>
</dbReference>
<gene>
    <name evidence="5" type="ORF">TGEB3V08_LOCUS2652</name>
</gene>
<evidence type="ECO:0000259" key="4">
    <source>
        <dbReference type="Pfam" id="PF10374"/>
    </source>
</evidence>
<evidence type="ECO:0000259" key="3">
    <source>
        <dbReference type="Pfam" id="PF10373"/>
    </source>
</evidence>
<dbReference type="GO" id="GO:0000184">
    <property type="term" value="P:nuclear-transcribed mRNA catabolic process, nonsense-mediated decay"/>
    <property type="evidence" value="ECO:0007669"/>
    <property type="project" value="UniProtKB-KW"/>
</dbReference>
<reference evidence="5" key="1">
    <citation type="submission" date="2020-11" db="EMBL/GenBank/DDBJ databases">
        <authorList>
            <person name="Tran Van P."/>
        </authorList>
    </citation>
    <scope>NUCLEOTIDE SEQUENCE</scope>
</reference>
<dbReference type="Pfam" id="PF10374">
    <property type="entry name" value="EST1"/>
    <property type="match status" value="1"/>
</dbReference>
<dbReference type="PANTHER" id="PTHR15696">
    <property type="entry name" value="SMG-7 SUPPRESSOR WITH MORPHOLOGICAL EFFECT ON GENITALIA PROTEIN 7"/>
    <property type="match status" value="1"/>
</dbReference>
<feature type="domain" description="Telomerase activating protein Est1-like N-terminal" evidence="4">
    <location>
        <begin position="78"/>
        <end position="182"/>
    </location>
</feature>
<sequence length="873" mass="97716">MKKSFNPVSDVRGESVEVSRRLYRVISDAIRHLDDSRGRAETCSDLFTLPLEAQRERLREYCERLIFADPIGYGRKGEELLWRKVYYDVVTTAKRLRKDQSWSDTEVAHLKSHLFAGVGHYHHLIDRLQIEYQLDLKGLVDFPLPLKGKRSSSKRSLDKTCVEWSKQAVHRCLVYLGDLSRYILDLHPHWDYGLAVRYYLQALNMNWDVGMPHNQLGTLAGLRNYGLDASYHYMRCLLCPQSFEGAEGNLVRLFEKNSCWLEGEGGNSRNMGLPSPTSSENIHRLISRFLLLQDVWFFDKTAVPDLPQLCHQTLQDLQHCLSYLKPFVEPKEYQLESEEHSSVPDSPDYLCDNTVLRMVVMVLMCVTKLQDADSQQLSSAVAFLAAMFSQLVDQVIQHFQDSVLSLSLPLAPPPLSTTTSLTSDVSNTGQGIAQEKDDKKNKKRKKKLRRRRRRRLNSSEDSDLSEGEGPFGGSSSSEDAEDFNSDISEKGEREGDTSSGDDGEDDSEDESSLNSAANDKGLIGGEMKEKICNGKCEEKGQLICEAFTNGFSVESSSSSPLSVVNEGCDVIPKTEEPLVNGTNNPAPNRLLDPADVVELLVEEGLLAAVKVCADWMRGDSEVVKACGRSSRLLLSRVVILLNLINVDIEALEKETDASHFVRMKMLNTSMQSTPLPEDIGLKGLSLLKTSHKGLDWDYFRDNSFKVKEEGLLRAFKLVEFGHYLASIPDTGMRYDSSTRQFVISEEPPTLSPEVPELEEKGKRTSKPANDLQEEGDEIALGKESKYTYRARGPIFVNLSVLGQQSTAGSLSACSGRYKCVFIHLTAFASLLTSSSPGHAGRPSLEQGINSLPRRMLFDLRDARSPFLDIIGDH</sequence>
<feature type="region of interest" description="Disordered" evidence="2">
    <location>
        <begin position="415"/>
        <end position="520"/>
    </location>
</feature>
<feature type="compositionally biased region" description="Acidic residues" evidence="2">
    <location>
        <begin position="499"/>
        <end position="511"/>
    </location>
</feature>
<organism evidence="5">
    <name type="scientific">Timema genevievae</name>
    <name type="common">Walking stick</name>
    <dbReference type="NCBI Taxonomy" id="629358"/>
    <lineage>
        <taxon>Eukaryota</taxon>
        <taxon>Metazoa</taxon>
        <taxon>Ecdysozoa</taxon>
        <taxon>Arthropoda</taxon>
        <taxon>Hexapoda</taxon>
        <taxon>Insecta</taxon>
        <taxon>Pterygota</taxon>
        <taxon>Neoptera</taxon>
        <taxon>Polyneoptera</taxon>
        <taxon>Phasmatodea</taxon>
        <taxon>Timematodea</taxon>
        <taxon>Timematoidea</taxon>
        <taxon>Timematidae</taxon>
        <taxon>Timema</taxon>
    </lineage>
</organism>
<dbReference type="InterPro" id="IPR019458">
    <property type="entry name" value="Est1-like_N"/>
</dbReference>
<dbReference type="PANTHER" id="PTHR15696:SF7">
    <property type="entry name" value="NONSENSE-MEDIATED MRNA DECAY FACTOR"/>
    <property type="match status" value="1"/>
</dbReference>
<dbReference type="GO" id="GO:0005697">
    <property type="term" value="C:telomerase holoenzyme complex"/>
    <property type="evidence" value="ECO:0007669"/>
    <property type="project" value="TreeGrafter"/>
</dbReference>
<evidence type="ECO:0000313" key="5">
    <source>
        <dbReference type="EMBL" id="CAD7588610.1"/>
    </source>
</evidence>
<feature type="compositionally biased region" description="Basic residues" evidence="2">
    <location>
        <begin position="441"/>
        <end position="456"/>
    </location>
</feature>
<feature type="region of interest" description="Disordered" evidence="2">
    <location>
        <begin position="745"/>
        <end position="774"/>
    </location>
</feature>
<dbReference type="InterPro" id="IPR045153">
    <property type="entry name" value="Est1/Ebs1-like"/>
</dbReference>
<evidence type="ECO:0000256" key="2">
    <source>
        <dbReference type="SAM" id="MobiDB-lite"/>
    </source>
</evidence>